<dbReference type="EMBL" id="JACNJH010000164">
    <property type="protein sequence ID" value="MBC8362025.1"/>
    <property type="molecule type" value="Genomic_DNA"/>
</dbReference>
<dbReference type="AlphaFoldDB" id="A0A8J6NNC2"/>
<evidence type="ECO:0000259" key="10">
    <source>
        <dbReference type="Pfam" id="PF00263"/>
    </source>
</evidence>
<evidence type="ECO:0000256" key="7">
    <source>
        <dbReference type="RuleBase" id="RU004003"/>
    </source>
</evidence>
<evidence type="ECO:0000256" key="6">
    <source>
        <dbReference type="ARBA" id="ARBA00023237"/>
    </source>
</evidence>
<dbReference type="PANTHER" id="PTHR30604">
    <property type="entry name" value="PROTEIN TRANSPORT PROTEIN HOFQ"/>
    <property type="match status" value="1"/>
</dbReference>
<evidence type="ECO:0000256" key="1">
    <source>
        <dbReference type="ARBA" id="ARBA00004370"/>
    </source>
</evidence>
<sequence length="906" mass="99876">MKCEINKLLKIGTTAFFILIVVILFAGCASKQMAAKQSDKGVVEPLDPKLITQITTAEDSESFIVWVKGNRMLTYTSVKQPFPLGVLIYFPETVLGSIDTTYNPESDVVGPINVSELTDSGHTARIEISLKKDTSYEVTREDNGLRISFKKASEALTPADQTVKTEEKKPVAESEKASAKTDTTAATRLESISSIELENGTNIFINADGTVIDYKSFTTNNPPRIVFDLFNVTSSFKTEQTVPVNSKWVKSVRHYGYPDRLRVVLDTTDRYLAAFSAKPSENGLVIQVGSETQTVDKSEPVEERAEIAAKEMTTSEVAAASQVAAAPEAPKISKVNNSKPAWVNRIDFSSEEAGKSTIIIGTTKPIKYKLKKIQDNKLLLDLYNTNIPEYRQRPLITTRFESAVDRITPFQTPKMKNNSMIAIEMREALPYTVEQVDDLLMLHFQASSISPKTLDEAKLPSWKKVIAQVIAETETAEPEAVAGMAAEPTPSGKYTGEKIALNFYETDIKNVFRILMDVSRKNFAVDKDVSGKVTLTFDKPVPWDQVLDLVLKMNGLGMVYEGDIVRIATLTTLEQEASRRQAMLASDQKLEDQKKALQPLVTEFIPVNYANASADIKPHIDIIVTEGRGKVSVDARNNQIIITDTAEKVKLAKETVKQIDKVTSQVLIEAKIVDADKSFSRYLGTQWQLTGTPTSDTHNAWAGGELGFDMSATNPPTSTLGELGLSFTRLAGSKISIVNAKLMASESDSLTKVISSPKILTLDNTAATIKQGIKYPYNKLDADGNTVTEFFDVALELQVTPHVTSDSRISMKIQLTNNDIGNVYNNQQSFKTKEAKTELLVNDGDTVIIGGIRYSKKTEDVGGVPGLKDIPLLGWLFKSKGKKDESTELLIFITPRIIQLEQRNTS</sequence>
<evidence type="ECO:0000256" key="9">
    <source>
        <dbReference type="SAM" id="MobiDB-lite"/>
    </source>
</evidence>
<evidence type="ECO:0000256" key="3">
    <source>
        <dbReference type="ARBA" id="ARBA00022692"/>
    </source>
</evidence>
<keyword evidence="2 8" id="KW-0813">Transport</keyword>
<dbReference type="Gene3D" id="3.30.1370.120">
    <property type="match status" value="1"/>
</dbReference>
<name>A0A8J6NNC2_9BACT</name>
<feature type="domain" description="Type II/III secretion system secretin-like" evidence="10">
    <location>
        <begin position="745"/>
        <end position="899"/>
    </location>
</feature>
<keyword evidence="3" id="KW-0812">Transmembrane</keyword>
<accession>A0A8J6NNC2</accession>
<feature type="region of interest" description="Disordered" evidence="9">
    <location>
        <begin position="158"/>
        <end position="183"/>
    </location>
</feature>
<dbReference type="InterPro" id="IPR051808">
    <property type="entry name" value="Type_IV_pilus_biogenesis"/>
</dbReference>
<dbReference type="InterPro" id="IPR001775">
    <property type="entry name" value="GspD/PilQ"/>
</dbReference>
<dbReference type="InterPro" id="IPR038591">
    <property type="entry name" value="NolW-like_sf"/>
</dbReference>
<dbReference type="InterPro" id="IPR004846">
    <property type="entry name" value="T2SS/T3SS_dom"/>
</dbReference>
<reference evidence="14 15" key="1">
    <citation type="submission" date="2020-08" db="EMBL/GenBank/DDBJ databases">
        <title>Bridging the membrane lipid divide: bacteria of the FCB group superphylum have the potential to synthesize archaeal ether lipids.</title>
        <authorList>
            <person name="Villanueva L."/>
            <person name="Von Meijenfeldt F.A.B."/>
            <person name="Westbye A.B."/>
            <person name="Yadav S."/>
            <person name="Hopmans E.C."/>
            <person name="Dutilh B.E."/>
            <person name="Sinninghe Damste J.S."/>
        </authorList>
    </citation>
    <scope>NUCLEOTIDE SEQUENCE [LARGE SCALE GENOMIC DNA]</scope>
    <source>
        <strain evidence="14">NIOZ-UU30</strain>
    </source>
</reference>
<dbReference type="Gene3D" id="2.60.40.3500">
    <property type="match status" value="1"/>
</dbReference>
<keyword evidence="4" id="KW-0732">Signal</keyword>
<gene>
    <name evidence="14" type="primary">pilQ</name>
    <name evidence="14" type="ORF">H8E23_11580</name>
</gene>
<evidence type="ECO:0000259" key="12">
    <source>
        <dbReference type="Pfam" id="PF11741"/>
    </source>
</evidence>
<feature type="domain" description="GspD-like N0" evidence="13">
    <location>
        <begin position="501"/>
        <end position="567"/>
    </location>
</feature>
<evidence type="ECO:0000259" key="11">
    <source>
        <dbReference type="Pfam" id="PF03958"/>
    </source>
</evidence>
<feature type="domain" description="AMIN" evidence="12">
    <location>
        <begin position="199"/>
        <end position="287"/>
    </location>
</feature>
<dbReference type="Proteomes" id="UP000603434">
    <property type="component" value="Unassembled WGS sequence"/>
</dbReference>
<dbReference type="Pfam" id="PF03958">
    <property type="entry name" value="Secretin_N"/>
    <property type="match status" value="1"/>
</dbReference>
<dbReference type="Gene3D" id="3.55.50.30">
    <property type="match status" value="1"/>
</dbReference>
<feature type="compositionally biased region" description="Basic and acidic residues" evidence="9">
    <location>
        <begin position="163"/>
        <end position="179"/>
    </location>
</feature>
<dbReference type="Gene3D" id="2.60.40.3470">
    <property type="match status" value="1"/>
</dbReference>
<dbReference type="InterPro" id="IPR021731">
    <property type="entry name" value="AMIN_dom"/>
</dbReference>
<proteinExistence type="inferred from homology"/>
<comment type="similarity">
    <text evidence="7">Belongs to the bacterial secretin family.</text>
</comment>
<dbReference type="InterPro" id="IPR005644">
    <property type="entry name" value="NolW-like"/>
</dbReference>
<comment type="caution">
    <text evidence="14">The sequence shown here is derived from an EMBL/GenBank/DDBJ whole genome shotgun (WGS) entry which is preliminary data.</text>
</comment>
<organism evidence="14 15">
    <name type="scientific">Candidatus Desulfatibia profunda</name>
    <dbReference type="NCBI Taxonomy" id="2841695"/>
    <lineage>
        <taxon>Bacteria</taxon>
        <taxon>Pseudomonadati</taxon>
        <taxon>Thermodesulfobacteriota</taxon>
        <taxon>Desulfobacteria</taxon>
        <taxon>Desulfobacterales</taxon>
        <taxon>Desulfobacterales incertae sedis</taxon>
        <taxon>Candidatus Desulfatibia</taxon>
    </lineage>
</organism>
<dbReference type="InterPro" id="IPR049371">
    <property type="entry name" value="GspD-like_N0"/>
</dbReference>
<dbReference type="PROSITE" id="PS51257">
    <property type="entry name" value="PROKAR_LIPOPROTEIN"/>
    <property type="match status" value="1"/>
</dbReference>
<dbReference type="PANTHER" id="PTHR30604:SF1">
    <property type="entry name" value="DNA UTILIZATION PROTEIN HOFQ"/>
    <property type="match status" value="1"/>
</dbReference>
<evidence type="ECO:0000256" key="8">
    <source>
        <dbReference type="RuleBase" id="RU004004"/>
    </source>
</evidence>
<keyword evidence="6" id="KW-0998">Cell outer membrane</keyword>
<comment type="subcellular location">
    <subcellularLocation>
        <location evidence="8">Cell outer membrane</location>
    </subcellularLocation>
    <subcellularLocation>
        <location evidence="1">Membrane</location>
    </subcellularLocation>
</comment>
<dbReference type="Pfam" id="PF00263">
    <property type="entry name" value="Secretin"/>
    <property type="match status" value="1"/>
</dbReference>
<evidence type="ECO:0000256" key="5">
    <source>
        <dbReference type="ARBA" id="ARBA00023136"/>
    </source>
</evidence>
<protein>
    <submittedName>
        <fullName evidence="14">Type IV pilus secretin PilQ</fullName>
    </submittedName>
</protein>
<dbReference type="InterPro" id="IPR013355">
    <property type="entry name" value="Pilus_4_PilQ"/>
</dbReference>
<dbReference type="PRINTS" id="PR00811">
    <property type="entry name" value="BCTERIALGSPD"/>
</dbReference>
<dbReference type="GO" id="GO:0009279">
    <property type="term" value="C:cell outer membrane"/>
    <property type="evidence" value="ECO:0007669"/>
    <property type="project" value="UniProtKB-SubCell"/>
</dbReference>
<evidence type="ECO:0000313" key="15">
    <source>
        <dbReference type="Proteomes" id="UP000603434"/>
    </source>
</evidence>
<evidence type="ECO:0000256" key="2">
    <source>
        <dbReference type="ARBA" id="ARBA00022448"/>
    </source>
</evidence>
<dbReference type="Pfam" id="PF21305">
    <property type="entry name" value="type_II_gspD_N0"/>
    <property type="match status" value="1"/>
</dbReference>
<evidence type="ECO:0000259" key="13">
    <source>
        <dbReference type="Pfam" id="PF21305"/>
    </source>
</evidence>
<dbReference type="Pfam" id="PF11741">
    <property type="entry name" value="AMIN"/>
    <property type="match status" value="2"/>
</dbReference>
<evidence type="ECO:0000256" key="4">
    <source>
        <dbReference type="ARBA" id="ARBA00022729"/>
    </source>
</evidence>
<feature type="domain" description="AMIN" evidence="12">
    <location>
        <begin position="346"/>
        <end position="434"/>
    </location>
</feature>
<dbReference type="NCBIfam" id="TIGR02515">
    <property type="entry name" value="IV_pilus_PilQ"/>
    <property type="match status" value="1"/>
</dbReference>
<feature type="domain" description="NolW-like" evidence="11">
    <location>
        <begin position="602"/>
        <end position="663"/>
    </location>
</feature>
<keyword evidence="5" id="KW-0472">Membrane</keyword>
<evidence type="ECO:0000313" key="14">
    <source>
        <dbReference type="EMBL" id="MBC8362025.1"/>
    </source>
</evidence>
<dbReference type="GO" id="GO:0009306">
    <property type="term" value="P:protein secretion"/>
    <property type="evidence" value="ECO:0007669"/>
    <property type="project" value="InterPro"/>
</dbReference>